<keyword evidence="2" id="KW-1185">Reference proteome</keyword>
<protein>
    <submittedName>
        <fullName evidence="1">Uncharacterized protein</fullName>
    </submittedName>
</protein>
<dbReference type="Proteomes" id="UP000030754">
    <property type="component" value="Unassembled WGS sequence"/>
</dbReference>
<dbReference type="VEuPathDB" id="ToxoDB:ENH_00014270"/>
<evidence type="ECO:0000313" key="2">
    <source>
        <dbReference type="Proteomes" id="UP000030754"/>
    </source>
</evidence>
<dbReference type="RefSeq" id="XP_013434541.1">
    <property type="nucleotide sequence ID" value="XM_013579087.1"/>
</dbReference>
<dbReference type="GeneID" id="25471609"/>
<proteinExistence type="predicted"/>
<name>U6MUG1_9EIME</name>
<dbReference type="OrthoDB" id="153872at2759"/>
<dbReference type="EMBL" id="HG723404">
    <property type="protein sequence ID" value="CDJ66074.1"/>
    <property type="molecule type" value="Genomic_DNA"/>
</dbReference>
<reference evidence="1" key="2">
    <citation type="submission" date="2013-10" db="EMBL/GenBank/DDBJ databases">
        <authorList>
            <person name="Aslett M."/>
        </authorList>
    </citation>
    <scope>NUCLEOTIDE SEQUENCE [LARGE SCALE GENOMIC DNA]</scope>
    <source>
        <strain evidence="1">Houghton</strain>
    </source>
</reference>
<accession>U6MUG1</accession>
<dbReference type="AlphaFoldDB" id="U6MUG1"/>
<reference evidence="1" key="1">
    <citation type="submission" date="2013-10" db="EMBL/GenBank/DDBJ databases">
        <title>Genomic analysis of the causative agents of coccidiosis in chickens.</title>
        <authorList>
            <person name="Reid A.J."/>
            <person name="Blake D."/>
            <person name="Billington K."/>
            <person name="Browne H."/>
            <person name="Dunn M."/>
            <person name="Hung S."/>
            <person name="Kawahara F."/>
            <person name="Miranda-Saavedra D."/>
            <person name="Mourier T."/>
            <person name="Nagra H."/>
            <person name="Otto T.D."/>
            <person name="Rawlings N."/>
            <person name="Sanchez A."/>
            <person name="Sanders M."/>
            <person name="Subramaniam C."/>
            <person name="Tay Y."/>
            <person name="Dear P."/>
            <person name="Doerig C."/>
            <person name="Gruber A."/>
            <person name="Parkinson J."/>
            <person name="Shirley M."/>
            <person name="Wan K.L."/>
            <person name="Berriman M."/>
            <person name="Tomley F."/>
            <person name="Pain A."/>
        </authorList>
    </citation>
    <scope>NUCLEOTIDE SEQUENCE [LARGE SCALE GENOMIC DNA]</scope>
    <source>
        <strain evidence="1">Houghton</strain>
    </source>
</reference>
<organism evidence="1 2">
    <name type="scientific">Eimeria necatrix</name>
    <dbReference type="NCBI Taxonomy" id="51315"/>
    <lineage>
        <taxon>Eukaryota</taxon>
        <taxon>Sar</taxon>
        <taxon>Alveolata</taxon>
        <taxon>Apicomplexa</taxon>
        <taxon>Conoidasida</taxon>
        <taxon>Coccidia</taxon>
        <taxon>Eucoccidiorida</taxon>
        <taxon>Eimeriorina</taxon>
        <taxon>Eimeriidae</taxon>
        <taxon>Eimeria</taxon>
    </lineage>
</organism>
<gene>
    <name evidence="1" type="ORF">ENH_00014270</name>
</gene>
<sequence>MDLRALDDPQPLEVSSIDDIHVLAGWEHWLKLSFSTADLHITRGWSLVSRATEVAFEAHARALRGPVVYSFLDADSLPEPEGLEMALKGKRFACNWTQIAFPTGALEAPRAFAANPAGSFRVLLCKLATGSTLPHHEAEGEGDFFTREIPAAYSSLALVESSPATNESKQASFIF</sequence>
<evidence type="ECO:0000313" key="1">
    <source>
        <dbReference type="EMBL" id="CDJ66074.1"/>
    </source>
</evidence>